<protein>
    <recommendedName>
        <fullName evidence="8">Gustatory receptor</fullName>
    </recommendedName>
</protein>
<keyword evidence="2 8" id="KW-1003">Cell membrane</keyword>
<dbReference type="EMBL" id="JAPWTJ010000607">
    <property type="protein sequence ID" value="KAJ8976960.1"/>
    <property type="molecule type" value="Genomic_DNA"/>
</dbReference>
<evidence type="ECO:0000256" key="3">
    <source>
        <dbReference type="ARBA" id="ARBA00022692"/>
    </source>
</evidence>
<evidence type="ECO:0000313" key="9">
    <source>
        <dbReference type="EMBL" id="KAJ8976960.1"/>
    </source>
</evidence>
<sequence length="375" mass="43570">MLKRDISLFLMLYKICSYMAITPLNFPKILGTSGKYYPLLVFFLFLSATVYSIIEKKNIFSTHDKLTYIITDRLVCIFDMLFISTCTIGSIKHSKNWKLFFDVLKELERKLNGTDFQPYQNVFVSSLLLLMVHVLFIFVHFFENYIWVRNDDLEIVYPYITGRLVMYYQIWSATLICYITNIFRRRYAFLNRHILTVVNCKWNVLHNKKLNVYERLAEVRDIYAGIYDVIEHFNAIFGGQIFLILLNSGLQILNTINFALYGKDASSKTAKDFNMMYLVIYSLLAGFVVMSCDMVKKSGAKVTHTCYFLQKGMLTSPLKKELLYLGTFTKELNPKFSAAGYFEVKQSVLAALFSTVATHLIICIQFNMSNSMSNQ</sequence>
<feature type="transmembrane region" description="Helical" evidence="8">
    <location>
        <begin position="6"/>
        <end position="24"/>
    </location>
</feature>
<dbReference type="PANTHER" id="PTHR21143">
    <property type="entry name" value="INVERTEBRATE GUSTATORY RECEPTOR"/>
    <property type="match status" value="1"/>
</dbReference>
<keyword evidence="3 8" id="KW-0812">Transmembrane</keyword>
<comment type="similarity">
    <text evidence="8">Belongs to the insect chemoreceptor superfamily. Gustatory receptor (GR) family.</text>
</comment>
<feature type="transmembrane region" description="Helical" evidence="8">
    <location>
        <begin position="273"/>
        <end position="292"/>
    </location>
</feature>
<accession>A0ABQ9JFH5</accession>
<dbReference type="InterPro" id="IPR013604">
    <property type="entry name" value="7TM_chemorcpt"/>
</dbReference>
<comment type="caution">
    <text evidence="9">The sequence shown here is derived from an EMBL/GenBank/DDBJ whole genome shotgun (WGS) entry which is preliminary data.</text>
</comment>
<evidence type="ECO:0000256" key="5">
    <source>
        <dbReference type="ARBA" id="ARBA00023136"/>
    </source>
</evidence>
<evidence type="ECO:0000256" key="1">
    <source>
        <dbReference type="ARBA" id="ARBA00004651"/>
    </source>
</evidence>
<feature type="transmembrane region" description="Helical" evidence="8">
    <location>
        <begin position="119"/>
        <end position="142"/>
    </location>
</feature>
<feature type="transmembrane region" description="Helical" evidence="8">
    <location>
        <begin position="36"/>
        <end position="54"/>
    </location>
</feature>
<feature type="transmembrane region" description="Helical" evidence="8">
    <location>
        <begin position="166"/>
        <end position="183"/>
    </location>
</feature>
<keyword evidence="10" id="KW-1185">Reference proteome</keyword>
<comment type="subcellular location">
    <subcellularLocation>
        <location evidence="1 8">Cell membrane</location>
        <topology evidence="1 8">Multi-pass membrane protein</topology>
    </subcellularLocation>
</comment>
<proteinExistence type="inferred from homology"/>
<keyword evidence="4 8" id="KW-1133">Transmembrane helix</keyword>
<evidence type="ECO:0000313" key="10">
    <source>
        <dbReference type="Proteomes" id="UP001162164"/>
    </source>
</evidence>
<dbReference type="Proteomes" id="UP001162164">
    <property type="component" value="Unassembled WGS sequence"/>
</dbReference>
<evidence type="ECO:0000256" key="6">
    <source>
        <dbReference type="ARBA" id="ARBA00023170"/>
    </source>
</evidence>
<name>A0ABQ9JFH5_9CUCU</name>
<keyword evidence="6 8" id="KW-0675">Receptor</keyword>
<feature type="transmembrane region" description="Helical" evidence="8">
    <location>
        <begin position="66"/>
        <end position="91"/>
    </location>
</feature>
<evidence type="ECO:0000256" key="2">
    <source>
        <dbReference type="ARBA" id="ARBA00022475"/>
    </source>
</evidence>
<comment type="caution">
    <text evidence="8">Lacks conserved residue(s) required for the propagation of feature annotation.</text>
</comment>
<feature type="transmembrane region" description="Helical" evidence="8">
    <location>
        <begin position="241"/>
        <end position="261"/>
    </location>
</feature>
<evidence type="ECO:0000256" key="4">
    <source>
        <dbReference type="ARBA" id="ARBA00022989"/>
    </source>
</evidence>
<feature type="transmembrane region" description="Helical" evidence="8">
    <location>
        <begin position="348"/>
        <end position="368"/>
    </location>
</feature>
<dbReference type="Pfam" id="PF08395">
    <property type="entry name" value="7tm_7"/>
    <property type="match status" value="1"/>
</dbReference>
<keyword evidence="5 8" id="KW-0472">Membrane</keyword>
<keyword evidence="7 8" id="KW-0807">Transducer</keyword>
<gene>
    <name evidence="9" type="ORF">NQ317_010157</name>
</gene>
<comment type="function">
    <text evidence="8">Gustatory receptor which mediates acceptance or avoidance behavior, depending on its substrates.</text>
</comment>
<organism evidence="9 10">
    <name type="scientific">Molorchus minor</name>
    <dbReference type="NCBI Taxonomy" id="1323400"/>
    <lineage>
        <taxon>Eukaryota</taxon>
        <taxon>Metazoa</taxon>
        <taxon>Ecdysozoa</taxon>
        <taxon>Arthropoda</taxon>
        <taxon>Hexapoda</taxon>
        <taxon>Insecta</taxon>
        <taxon>Pterygota</taxon>
        <taxon>Neoptera</taxon>
        <taxon>Endopterygota</taxon>
        <taxon>Coleoptera</taxon>
        <taxon>Polyphaga</taxon>
        <taxon>Cucujiformia</taxon>
        <taxon>Chrysomeloidea</taxon>
        <taxon>Cerambycidae</taxon>
        <taxon>Lamiinae</taxon>
        <taxon>Monochamini</taxon>
        <taxon>Molorchus</taxon>
    </lineage>
</organism>
<evidence type="ECO:0000256" key="8">
    <source>
        <dbReference type="RuleBase" id="RU363108"/>
    </source>
</evidence>
<dbReference type="PANTHER" id="PTHR21143:SF104">
    <property type="entry name" value="GUSTATORY RECEPTOR 8A-RELATED"/>
    <property type="match status" value="1"/>
</dbReference>
<reference evidence="9" key="1">
    <citation type="journal article" date="2023" name="Insect Mol. Biol.">
        <title>Genome sequencing provides insights into the evolution of gene families encoding plant cell wall-degrading enzymes in longhorned beetles.</title>
        <authorList>
            <person name="Shin N.R."/>
            <person name="Okamura Y."/>
            <person name="Kirsch R."/>
            <person name="Pauchet Y."/>
        </authorList>
    </citation>
    <scope>NUCLEOTIDE SEQUENCE</scope>
    <source>
        <strain evidence="9">MMC_N1</strain>
    </source>
</reference>
<evidence type="ECO:0000256" key="7">
    <source>
        <dbReference type="ARBA" id="ARBA00023224"/>
    </source>
</evidence>